<evidence type="ECO:0000256" key="1">
    <source>
        <dbReference type="ARBA" id="ARBA00023172"/>
    </source>
</evidence>
<proteinExistence type="predicted"/>
<sequence length="130" mass="14088">MNARCPCPPLADKALKSYRARQAAERLAAGEAYTVTPYVAVDELGEPLDTRALREHAYRLMKALGLRRVRLYDARHSCLTALAVAGVPDLVLAAWAGHTNAAFTKAKYVHVGVEHMAEAAAAWEKFAGAL</sequence>
<accession>A0AAI8L5R4</accession>
<dbReference type="AlphaFoldDB" id="A0AAI8L5R4"/>
<dbReference type="Gene3D" id="1.10.443.10">
    <property type="entry name" value="Intergrase catalytic core"/>
    <property type="match status" value="1"/>
</dbReference>
<dbReference type="InterPro" id="IPR013762">
    <property type="entry name" value="Integrase-like_cat_sf"/>
</dbReference>
<evidence type="ECO:0000259" key="2">
    <source>
        <dbReference type="PROSITE" id="PS51898"/>
    </source>
</evidence>
<dbReference type="Proteomes" id="UP000265765">
    <property type="component" value="Chromosome"/>
</dbReference>
<reference evidence="3 4" key="1">
    <citation type="submission" date="2018-09" db="EMBL/GenBank/DDBJ databases">
        <title>Production of Trimethoprim by Streptomyces sp. 3E-1.</title>
        <authorList>
            <person name="Kang H.J."/>
            <person name="Kim S.B."/>
        </authorList>
    </citation>
    <scope>NUCLEOTIDE SEQUENCE [LARGE SCALE GENOMIC DNA]</scope>
    <source>
        <strain evidence="3 4">3E-1</strain>
    </source>
</reference>
<dbReference type="RefSeq" id="WP_246091199.1">
    <property type="nucleotide sequence ID" value="NZ_CP032427.1"/>
</dbReference>
<dbReference type="GO" id="GO:0003677">
    <property type="term" value="F:DNA binding"/>
    <property type="evidence" value="ECO:0007669"/>
    <property type="project" value="InterPro"/>
</dbReference>
<dbReference type="GO" id="GO:0015074">
    <property type="term" value="P:DNA integration"/>
    <property type="evidence" value="ECO:0007669"/>
    <property type="project" value="InterPro"/>
</dbReference>
<dbReference type="EMBL" id="CP032427">
    <property type="protein sequence ID" value="AYC41982.1"/>
    <property type="molecule type" value="Genomic_DNA"/>
</dbReference>
<gene>
    <name evidence="3" type="ORF">DWG14_06273</name>
</gene>
<protein>
    <recommendedName>
        <fullName evidence="2">Tyr recombinase domain-containing protein</fullName>
    </recommendedName>
</protein>
<dbReference type="KEGG" id="sge:DWG14_06273"/>
<evidence type="ECO:0000313" key="4">
    <source>
        <dbReference type="Proteomes" id="UP000265765"/>
    </source>
</evidence>
<dbReference type="GO" id="GO:0006310">
    <property type="term" value="P:DNA recombination"/>
    <property type="evidence" value="ECO:0007669"/>
    <property type="project" value="UniProtKB-KW"/>
</dbReference>
<keyword evidence="1" id="KW-0233">DNA recombination</keyword>
<dbReference type="GeneID" id="91287423"/>
<dbReference type="InterPro" id="IPR002104">
    <property type="entry name" value="Integrase_catalytic"/>
</dbReference>
<name>A0AAI8L5R4_9ACTN</name>
<dbReference type="Pfam" id="PF00589">
    <property type="entry name" value="Phage_integrase"/>
    <property type="match status" value="1"/>
</dbReference>
<dbReference type="PROSITE" id="PS51898">
    <property type="entry name" value="TYR_RECOMBINASE"/>
    <property type="match status" value="1"/>
</dbReference>
<organism evidence="3 4">
    <name type="scientific">Streptomyces griseorubiginosus</name>
    <dbReference type="NCBI Taxonomy" id="67304"/>
    <lineage>
        <taxon>Bacteria</taxon>
        <taxon>Bacillati</taxon>
        <taxon>Actinomycetota</taxon>
        <taxon>Actinomycetes</taxon>
        <taxon>Kitasatosporales</taxon>
        <taxon>Streptomycetaceae</taxon>
        <taxon>Streptomyces</taxon>
    </lineage>
</organism>
<feature type="domain" description="Tyr recombinase" evidence="2">
    <location>
        <begin position="1"/>
        <end position="121"/>
    </location>
</feature>
<dbReference type="InterPro" id="IPR011010">
    <property type="entry name" value="DNA_brk_join_enz"/>
</dbReference>
<dbReference type="SUPFAM" id="SSF56349">
    <property type="entry name" value="DNA breaking-rejoining enzymes"/>
    <property type="match status" value="1"/>
</dbReference>
<evidence type="ECO:0000313" key="3">
    <source>
        <dbReference type="EMBL" id="AYC41982.1"/>
    </source>
</evidence>